<keyword evidence="3" id="KW-0815">Transposition</keyword>
<reference evidence="6" key="1">
    <citation type="journal article" date="2021" name="PeerJ">
        <title>Extensive microbial diversity within the chicken gut microbiome revealed by metagenomics and culture.</title>
        <authorList>
            <person name="Gilroy R."/>
            <person name="Ravi A."/>
            <person name="Getino M."/>
            <person name="Pursley I."/>
            <person name="Horton D.L."/>
            <person name="Alikhan N.F."/>
            <person name="Baker D."/>
            <person name="Gharbi K."/>
            <person name="Hall N."/>
            <person name="Watson M."/>
            <person name="Adriaenssens E.M."/>
            <person name="Foster-Nyarko E."/>
            <person name="Jarju S."/>
            <person name="Secka A."/>
            <person name="Antonio M."/>
            <person name="Oren A."/>
            <person name="Chaudhuri R.R."/>
            <person name="La Ragione R."/>
            <person name="Hildebrand F."/>
            <person name="Pallen M.J."/>
        </authorList>
    </citation>
    <scope>NUCLEOTIDE SEQUENCE</scope>
    <source>
        <strain evidence="6">USASDec5-558</strain>
    </source>
</reference>
<dbReference type="Pfam" id="PF00872">
    <property type="entry name" value="Transposase_mut"/>
    <property type="match status" value="1"/>
</dbReference>
<keyword evidence="4" id="KW-0238">DNA-binding</keyword>
<dbReference type="PANTHER" id="PTHR33217">
    <property type="entry name" value="TRANSPOSASE FOR INSERTION SEQUENCE ELEMENT IS1081"/>
    <property type="match status" value="1"/>
</dbReference>
<comment type="caution">
    <text evidence="6">The sequence shown here is derived from an EMBL/GenBank/DDBJ whole genome shotgun (WGS) entry which is preliminary data.</text>
</comment>
<sequence length="543" mass="61962">MATHDDDKLRDMLMQQVYGPDLDQAKTDSEVLSVIKSLEQGPARDQALNIGMNTEDFTQLMEFELAQRHAVYEELTAPALAAGAHALEVNAANTPAGVVNALSKEHEHIELHLSGTIAYIASSVLSSDENGDALFYVDENGQELSDQDEAANFHGDIVEDERNAAAAYHQSLLAGREGQQSEEKQRRILMVRGQRYSLAPDILALIQEMGKVPETLEAIAAKVKEVYNLEITQSRLRNILRLGLAEVKEFKEQQLRPCYPVIYIVVEKVRMFTNATLVVEHPFYIIMGMNIDGTHDLMDIAPFPRDYTQPGAEQQMWEQTFRDLKARGLVDPIYVVTGDVHEFKPALHAVFPRAIYQHSLRDILRHASEPMTTIERANFFNDCRVLHSSKSLLECMRALIVLESKWSKSYPSATQLIRDNWIFFEQYYAANNSVRVSIRTTKTLDLLLNHLRRDIRVDSQNYLYRDALHVVARILELDRYVTGMRHPVQWKRALRHMLEDRYVGTILGNYITFEDVKLSPRSIKRDQALEQAAHAKHRAAEQP</sequence>
<accession>A0A9D2B0F3</accession>
<evidence type="ECO:0000256" key="2">
    <source>
        <dbReference type="ARBA" id="ARBA00010961"/>
    </source>
</evidence>
<proteinExistence type="inferred from homology"/>
<dbReference type="GO" id="GO:0004803">
    <property type="term" value="F:transposase activity"/>
    <property type="evidence" value="ECO:0007669"/>
    <property type="project" value="InterPro"/>
</dbReference>
<gene>
    <name evidence="6" type="ORF">H9850_00130</name>
</gene>
<dbReference type="EMBL" id="DXEV01000003">
    <property type="protein sequence ID" value="HIX55869.1"/>
    <property type="molecule type" value="Genomic_DNA"/>
</dbReference>
<protein>
    <submittedName>
        <fullName evidence="6">Transposase</fullName>
    </submittedName>
</protein>
<dbReference type="GO" id="GO:0006313">
    <property type="term" value="P:DNA transposition"/>
    <property type="evidence" value="ECO:0007669"/>
    <property type="project" value="InterPro"/>
</dbReference>
<dbReference type="InterPro" id="IPR001207">
    <property type="entry name" value="Transposase_mutator"/>
</dbReference>
<dbReference type="GO" id="GO:0003677">
    <property type="term" value="F:DNA binding"/>
    <property type="evidence" value="ECO:0007669"/>
    <property type="project" value="UniProtKB-KW"/>
</dbReference>
<name>A0A9D2B0F3_9GAMM</name>
<organism evidence="6 7">
    <name type="scientific">Candidatus Anaerobiospirillum pullistercoris</name>
    <dbReference type="NCBI Taxonomy" id="2838452"/>
    <lineage>
        <taxon>Bacteria</taxon>
        <taxon>Pseudomonadati</taxon>
        <taxon>Pseudomonadota</taxon>
        <taxon>Gammaproteobacteria</taxon>
        <taxon>Aeromonadales</taxon>
        <taxon>Succinivibrionaceae</taxon>
        <taxon>Anaerobiospirillum</taxon>
    </lineage>
</organism>
<comment type="function">
    <text evidence="1">Required for the transposition of the insertion element.</text>
</comment>
<evidence type="ECO:0000313" key="7">
    <source>
        <dbReference type="Proteomes" id="UP000886829"/>
    </source>
</evidence>
<evidence type="ECO:0000256" key="1">
    <source>
        <dbReference type="ARBA" id="ARBA00002190"/>
    </source>
</evidence>
<comment type="similarity">
    <text evidence="2">Belongs to the transposase mutator family.</text>
</comment>
<dbReference type="Proteomes" id="UP000886829">
    <property type="component" value="Unassembled WGS sequence"/>
</dbReference>
<reference evidence="6" key="2">
    <citation type="submission" date="2021-04" db="EMBL/GenBank/DDBJ databases">
        <authorList>
            <person name="Gilroy R."/>
        </authorList>
    </citation>
    <scope>NUCLEOTIDE SEQUENCE</scope>
    <source>
        <strain evidence="6">USASDec5-558</strain>
    </source>
</reference>
<evidence type="ECO:0000256" key="3">
    <source>
        <dbReference type="ARBA" id="ARBA00022578"/>
    </source>
</evidence>
<evidence type="ECO:0000256" key="4">
    <source>
        <dbReference type="ARBA" id="ARBA00023125"/>
    </source>
</evidence>
<dbReference type="PANTHER" id="PTHR33217:SF8">
    <property type="entry name" value="MUTATOR FAMILY TRANSPOSASE"/>
    <property type="match status" value="1"/>
</dbReference>
<evidence type="ECO:0000313" key="6">
    <source>
        <dbReference type="EMBL" id="HIX55869.1"/>
    </source>
</evidence>
<dbReference type="AlphaFoldDB" id="A0A9D2B0F3"/>
<evidence type="ECO:0000256" key="5">
    <source>
        <dbReference type="ARBA" id="ARBA00023172"/>
    </source>
</evidence>
<keyword evidence="5" id="KW-0233">DNA recombination</keyword>